<dbReference type="HOGENOM" id="CLU_000445_89_23_4"/>
<keyword evidence="8 25" id="KW-0808">Transferase</keyword>
<sequence length="464" mass="49836">MRHPSFRFTLLAGFLLVAGVLGAIAASAWLGLADFAARTRAQATEAIAMSAALQQLGERTIDLERALRQFLVLRDPALLERIQSARAEATAALDRLDAAHPVLRGLSDEWRRLSEPSALAPETVLPHSASEAAAALQRLREINATLARRLNDLLESQKATELDALDHRREQLAAELGAGVVLAALFALLIAWWILRPLRQLSHAIAALGEDRLAARVAVGGPADLRELGTRLDWLRQRLADLEANRNRVLRHVSHELKTPLASLREGIALLTDGVPGPLNAAQREVTGILAANARSLQERIEQLLDYNASQFNAAQLNRRPVSLRELAAAVLDELRLPAESKGLKLSLEGEVPALALDADKMRVVLSNLITNAIAVSPAGGGIRLSLSQQRDGVSLDCTDDGPGVAPEDAERIFEPFVRGPTAAGKGSGLGLAIAREFVRAHGGIIGLRPASRGACFHIELPYA</sequence>
<evidence type="ECO:0000256" key="4">
    <source>
        <dbReference type="ARBA" id="ARBA00004651"/>
    </source>
</evidence>
<keyword evidence="10 25" id="KW-0418">Kinase</keyword>
<dbReference type="RefSeq" id="WP_011766494.1">
    <property type="nucleotide sequence ID" value="NC_008702.1"/>
</dbReference>
<dbReference type="SUPFAM" id="SSF55874">
    <property type="entry name" value="ATPase domain of HSP90 chaperone/DNA topoisomerase II/histidine kinase"/>
    <property type="match status" value="1"/>
</dbReference>
<evidence type="ECO:0000256" key="15">
    <source>
        <dbReference type="ARBA" id="ARBA00023012"/>
    </source>
</evidence>
<keyword evidence="26" id="KW-1185">Reference proteome</keyword>
<dbReference type="eggNOG" id="COG2205">
    <property type="taxonomic scope" value="Bacteria"/>
</dbReference>
<keyword evidence="12" id="KW-0067">ATP-binding</keyword>
<feature type="domain" description="HAMP" evidence="24">
    <location>
        <begin position="192"/>
        <end position="244"/>
    </location>
</feature>
<comment type="subcellular location">
    <subcellularLocation>
        <location evidence="4">Cell membrane</location>
        <topology evidence="4">Multi-pass membrane protein</topology>
    </subcellularLocation>
</comment>
<evidence type="ECO:0000256" key="16">
    <source>
        <dbReference type="ARBA" id="ARBA00023016"/>
    </source>
</evidence>
<evidence type="ECO:0000256" key="18">
    <source>
        <dbReference type="ARBA" id="ARBA00023211"/>
    </source>
</evidence>
<dbReference type="InterPro" id="IPR004358">
    <property type="entry name" value="Sig_transdc_His_kin-like_C"/>
</dbReference>
<evidence type="ECO:0000256" key="17">
    <source>
        <dbReference type="ARBA" id="ARBA00023026"/>
    </source>
</evidence>
<dbReference type="SUPFAM" id="SSF47384">
    <property type="entry name" value="Homodimeric domain of signal transducing histidine kinase"/>
    <property type="match status" value="1"/>
</dbReference>
<dbReference type="Pfam" id="PF00672">
    <property type="entry name" value="HAMP"/>
    <property type="match status" value="1"/>
</dbReference>
<dbReference type="GO" id="GO:0004721">
    <property type="term" value="F:phosphoprotein phosphatase activity"/>
    <property type="evidence" value="ECO:0007669"/>
    <property type="project" value="UniProtKB-KW"/>
</dbReference>
<keyword evidence="15" id="KW-0902">Two-component regulatory system</keyword>
<evidence type="ECO:0000256" key="2">
    <source>
        <dbReference type="ARBA" id="ARBA00001936"/>
    </source>
</evidence>
<evidence type="ECO:0000256" key="22">
    <source>
        <dbReference type="SAM" id="Phobius"/>
    </source>
</evidence>
<name>A1K979_AZOSB</name>
<keyword evidence="14" id="KW-0904">Protein phosphatase</keyword>
<dbReference type="InterPro" id="IPR036890">
    <property type="entry name" value="HATPase_C_sf"/>
</dbReference>
<evidence type="ECO:0000256" key="10">
    <source>
        <dbReference type="ARBA" id="ARBA00022777"/>
    </source>
</evidence>
<keyword evidence="22" id="KW-0812">Transmembrane</keyword>
<dbReference type="PANTHER" id="PTHR44936">
    <property type="entry name" value="SENSOR PROTEIN CREC"/>
    <property type="match status" value="1"/>
</dbReference>
<dbReference type="Pfam" id="PF00512">
    <property type="entry name" value="HisKA"/>
    <property type="match status" value="1"/>
</dbReference>
<evidence type="ECO:0000256" key="5">
    <source>
        <dbReference type="ARBA" id="ARBA00012438"/>
    </source>
</evidence>
<evidence type="ECO:0000313" key="26">
    <source>
        <dbReference type="Proteomes" id="UP000002588"/>
    </source>
</evidence>
<evidence type="ECO:0000256" key="21">
    <source>
        <dbReference type="SAM" id="Coils"/>
    </source>
</evidence>
<evidence type="ECO:0000256" key="8">
    <source>
        <dbReference type="ARBA" id="ARBA00022679"/>
    </source>
</evidence>
<evidence type="ECO:0000259" key="23">
    <source>
        <dbReference type="PROSITE" id="PS50109"/>
    </source>
</evidence>
<dbReference type="InterPro" id="IPR003661">
    <property type="entry name" value="HisK_dim/P_dom"/>
</dbReference>
<keyword evidence="22" id="KW-0472">Membrane</keyword>
<keyword evidence="6" id="KW-1003">Cell membrane</keyword>
<keyword evidence="21" id="KW-0175">Coiled coil</keyword>
<keyword evidence="17" id="KW-0843">Virulence</keyword>
<accession>A1K979</accession>
<evidence type="ECO:0000256" key="9">
    <source>
        <dbReference type="ARBA" id="ARBA00022741"/>
    </source>
</evidence>
<dbReference type="InterPro" id="IPR036097">
    <property type="entry name" value="HisK_dim/P_sf"/>
</dbReference>
<dbReference type="InterPro" id="IPR003660">
    <property type="entry name" value="HAMP_dom"/>
</dbReference>
<feature type="coiled-coil region" evidence="21">
    <location>
        <begin position="225"/>
        <end position="252"/>
    </location>
</feature>
<comment type="cofactor">
    <cofactor evidence="2">
        <name>Mn(2+)</name>
        <dbReference type="ChEBI" id="CHEBI:29035"/>
    </cofactor>
</comment>
<dbReference type="PROSITE" id="PS50885">
    <property type="entry name" value="HAMP"/>
    <property type="match status" value="1"/>
</dbReference>
<dbReference type="InterPro" id="IPR050980">
    <property type="entry name" value="2C_sensor_his_kinase"/>
</dbReference>
<evidence type="ECO:0000313" key="25">
    <source>
        <dbReference type="EMBL" id="CAL95384.1"/>
    </source>
</evidence>
<evidence type="ECO:0000256" key="11">
    <source>
        <dbReference type="ARBA" id="ARBA00022801"/>
    </source>
</evidence>
<evidence type="ECO:0000256" key="19">
    <source>
        <dbReference type="ARBA" id="ARBA00040454"/>
    </source>
</evidence>
<evidence type="ECO:0000259" key="24">
    <source>
        <dbReference type="PROSITE" id="PS50885"/>
    </source>
</evidence>
<evidence type="ECO:0000256" key="7">
    <source>
        <dbReference type="ARBA" id="ARBA00022553"/>
    </source>
</evidence>
<keyword evidence="9" id="KW-0547">Nucleotide-binding</keyword>
<dbReference type="PANTHER" id="PTHR44936:SF9">
    <property type="entry name" value="SENSOR PROTEIN CREC"/>
    <property type="match status" value="1"/>
</dbReference>
<comment type="cofactor">
    <cofactor evidence="3">
        <name>Mg(2+)</name>
        <dbReference type="ChEBI" id="CHEBI:18420"/>
    </cofactor>
</comment>
<dbReference type="SMART" id="SM00387">
    <property type="entry name" value="HATPase_c"/>
    <property type="match status" value="1"/>
</dbReference>
<evidence type="ECO:0000256" key="14">
    <source>
        <dbReference type="ARBA" id="ARBA00022912"/>
    </source>
</evidence>
<keyword evidence="18" id="KW-0464">Manganese</keyword>
<dbReference type="Pfam" id="PF02518">
    <property type="entry name" value="HATPase_c"/>
    <property type="match status" value="1"/>
</dbReference>
<dbReference type="InterPro" id="IPR005467">
    <property type="entry name" value="His_kinase_dom"/>
</dbReference>
<dbReference type="SMART" id="SM00388">
    <property type="entry name" value="HisKA"/>
    <property type="match status" value="1"/>
</dbReference>
<dbReference type="SMART" id="SM00304">
    <property type="entry name" value="HAMP"/>
    <property type="match status" value="1"/>
</dbReference>
<dbReference type="EMBL" id="AM406670">
    <property type="protein sequence ID" value="CAL95384.1"/>
    <property type="molecule type" value="Genomic_DNA"/>
</dbReference>
<dbReference type="AlphaFoldDB" id="A1K979"/>
<organism evidence="25 26">
    <name type="scientific">Azoarcus sp. (strain BH72)</name>
    <dbReference type="NCBI Taxonomy" id="418699"/>
    <lineage>
        <taxon>Bacteria</taxon>
        <taxon>Pseudomonadati</taxon>
        <taxon>Pseudomonadota</taxon>
        <taxon>Betaproteobacteria</taxon>
        <taxon>Rhodocyclales</taxon>
        <taxon>Zoogloeaceae</taxon>
        <taxon>Azoarcus</taxon>
    </lineage>
</organism>
<dbReference type="GO" id="GO:0005524">
    <property type="term" value="F:ATP binding"/>
    <property type="evidence" value="ECO:0007669"/>
    <property type="project" value="UniProtKB-KW"/>
</dbReference>
<keyword evidence="7" id="KW-0597">Phosphoprotein</keyword>
<gene>
    <name evidence="25" type="primary">yfhK</name>
    <name evidence="25" type="ordered locus">azo2768</name>
</gene>
<reference evidence="25 26" key="1">
    <citation type="journal article" date="2006" name="Nat. Biotechnol.">
        <title>Complete genome of the mutualistic, N2-fixing grass endophyte Azoarcus sp. strain BH72.</title>
        <authorList>
            <person name="Krause A."/>
            <person name="Ramakumar A."/>
            <person name="Bartels D."/>
            <person name="Battistoni F."/>
            <person name="Bekel T."/>
            <person name="Boch J."/>
            <person name="Boehm M."/>
            <person name="Friedrich F."/>
            <person name="Hurek T."/>
            <person name="Krause L."/>
            <person name="Linke B."/>
            <person name="McHardy A.C."/>
            <person name="Sarkar A."/>
            <person name="Schneiker S."/>
            <person name="Syed A.A."/>
            <person name="Thauer R."/>
            <person name="Vorhoelter F.-J."/>
            <person name="Weidner S."/>
            <person name="Puehler A."/>
            <person name="Reinhold-Hurek B."/>
            <person name="Kaiser O."/>
            <person name="Goesmann A."/>
        </authorList>
    </citation>
    <scope>NUCLEOTIDE SEQUENCE [LARGE SCALE GENOMIC DNA]</scope>
    <source>
        <strain evidence="25 26">BH72</strain>
    </source>
</reference>
<dbReference type="PROSITE" id="PS50109">
    <property type="entry name" value="HIS_KIN"/>
    <property type="match status" value="1"/>
</dbReference>
<dbReference type="InterPro" id="IPR003594">
    <property type="entry name" value="HATPase_dom"/>
</dbReference>
<evidence type="ECO:0000256" key="12">
    <source>
        <dbReference type="ARBA" id="ARBA00022840"/>
    </source>
</evidence>
<proteinExistence type="predicted"/>
<protein>
    <recommendedName>
        <fullName evidence="19">Signal transduction histidine-protein kinase/phosphatase MprB</fullName>
        <ecNumber evidence="5">2.7.13.3</ecNumber>
    </recommendedName>
    <alternativeName>
        <fullName evidence="20">Mycobacterial persistence regulator B</fullName>
    </alternativeName>
</protein>
<dbReference type="GO" id="GO:0000155">
    <property type="term" value="F:phosphorelay sensor kinase activity"/>
    <property type="evidence" value="ECO:0007669"/>
    <property type="project" value="InterPro"/>
</dbReference>
<dbReference type="KEGG" id="azo:azo2768"/>
<evidence type="ECO:0000256" key="20">
    <source>
        <dbReference type="ARBA" id="ARBA00041776"/>
    </source>
</evidence>
<keyword evidence="16" id="KW-0346">Stress response</keyword>
<dbReference type="PRINTS" id="PR00344">
    <property type="entry name" value="BCTRLSENSOR"/>
</dbReference>
<keyword evidence="22" id="KW-1133">Transmembrane helix</keyword>
<dbReference type="Gene3D" id="6.10.340.10">
    <property type="match status" value="1"/>
</dbReference>
<feature type="transmembrane region" description="Helical" evidence="22">
    <location>
        <begin position="176"/>
        <end position="195"/>
    </location>
</feature>
<feature type="domain" description="Histidine kinase" evidence="23">
    <location>
        <begin position="252"/>
        <end position="464"/>
    </location>
</feature>
<evidence type="ECO:0000256" key="1">
    <source>
        <dbReference type="ARBA" id="ARBA00000085"/>
    </source>
</evidence>
<dbReference type="CDD" id="cd00075">
    <property type="entry name" value="HATPase"/>
    <property type="match status" value="1"/>
</dbReference>
<dbReference type="EC" id="2.7.13.3" evidence="5"/>
<dbReference type="Proteomes" id="UP000002588">
    <property type="component" value="Chromosome"/>
</dbReference>
<comment type="catalytic activity">
    <reaction evidence="1">
        <text>ATP + protein L-histidine = ADP + protein N-phospho-L-histidine.</text>
        <dbReference type="EC" id="2.7.13.3"/>
    </reaction>
</comment>
<dbReference type="CDD" id="cd00082">
    <property type="entry name" value="HisKA"/>
    <property type="match status" value="1"/>
</dbReference>
<dbReference type="STRING" id="62928.azo2768"/>
<keyword evidence="11" id="KW-0378">Hydrolase</keyword>
<evidence type="ECO:0000256" key="3">
    <source>
        <dbReference type="ARBA" id="ARBA00001946"/>
    </source>
</evidence>
<evidence type="ECO:0000256" key="6">
    <source>
        <dbReference type="ARBA" id="ARBA00022475"/>
    </source>
</evidence>
<dbReference type="Gene3D" id="3.30.565.10">
    <property type="entry name" value="Histidine kinase-like ATPase, C-terminal domain"/>
    <property type="match status" value="1"/>
</dbReference>
<keyword evidence="13" id="KW-0460">Magnesium</keyword>
<dbReference type="Gene3D" id="1.10.287.130">
    <property type="match status" value="1"/>
</dbReference>
<evidence type="ECO:0000256" key="13">
    <source>
        <dbReference type="ARBA" id="ARBA00022842"/>
    </source>
</evidence>
<dbReference type="GO" id="GO:0005886">
    <property type="term" value="C:plasma membrane"/>
    <property type="evidence" value="ECO:0007669"/>
    <property type="project" value="UniProtKB-SubCell"/>
</dbReference>